<keyword evidence="3" id="KW-1185">Reference proteome</keyword>
<dbReference type="OrthoDB" id="5425892at2759"/>
<feature type="compositionally biased region" description="Polar residues" evidence="1">
    <location>
        <begin position="1"/>
        <end position="11"/>
    </location>
</feature>
<feature type="compositionally biased region" description="Polar residues" evidence="1">
    <location>
        <begin position="34"/>
        <end position="45"/>
    </location>
</feature>
<sequence>MQSTSHHGTSTVEDRTREPSFHAEKTSPGEDVNQRSASDGASEQPWQPRFDRRHSWSQEDRKHELQGRLLRVGQDRETGFSETNGN</sequence>
<dbReference type="AlphaFoldDB" id="A0A9W9IRV3"/>
<evidence type="ECO:0000313" key="2">
    <source>
        <dbReference type="EMBL" id="KAJ5183138.1"/>
    </source>
</evidence>
<name>A0A9W9IRV3_9EURO</name>
<comment type="caution">
    <text evidence="2">The sequence shown here is derived from an EMBL/GenBank/DDBJ whole genome shotgun (WGS) entry which is preliminary data.</text>
</comment>
<feature type="region of interest" description="Disordered" evidence="1">
    <location>
        <begin position="1"/>
        <end position="86"/>
    </location>
</feature>
<feature type="compositionally biased region" description="Basic and acidic residues" evidence="1">
    <location>
        <begin position="49"/>
        <end position="66"/>
    </location>
</feature>
<accession>A0A9W9IRV3</accession>
<evidence type="ECO:0000256" key="1">
    <source>
        <dbReference type="SAM" id="MobiDB-lite"/>
    </source>
</evidence>
<reference evidence="2" key="1">
    <citation type="submission" date="2022-11" db="EMBL/GenBank/DDBJ databases">
        <authorList>
            <person name="Petersen C."/>
        </authorList>
    </citation>
    <scope>NUCLEOTIDE SEQUENCE</scope>
    <source>
        <strain evidence="2">IBT 21917</strain>
    </source>
</reference>
<proteinExistence type="predicted"/>
<gene>
    <name evidence="2" type="ORF">N7492_000754</name>
</gene>
<protein>
    <submittedName>
        <fullName evidence="2">Uncharacterized protein</fullName>
    </submittedName>
</protein>
<dbReference type="EMBL" id="JAPQKO010000001">
    <property type="protein sequence ID" value="KAJ5183138.1"/>
    <property type="molecule type" value="Genomic_DNA"/>
</dbReference>
<feature type="compositionally biased region" description="Basic and acidic residues" evidence="1">
    <location>
        <begin position="12"/>
        <end position="28"/>
    </location>
</feature>
<dbReference type="Proteomes" id="UP001146351">
    <property type="component" value="Unassembled WGS sequence"/>
</dbReference>
<organism evidence="2 3">
    <name type="scientific">Penicillium capsulatum</name>
    <dbReference type="NCBI Taxonomy" id="69766"/>
    <lineage>
        <taxon>Eukaryota</taxon>
        <taxon>Fungi</taxon>
        <taxon>Dikarya</taxon>
        <taxon>Ascomycota</taxon>
        <taxon>Pezizomycotina</taxon>
        <taxon>Eurotiomycetes</taxon>
        <taxon>Eurotiomycetidae</taxon>
        <taxon>Eurotiales</taxon>
        <taxon>Aspergillaceae</taxon>
        <taxon>Penicillium</taxon>
    </lineage>
</organism>
<evidence type="ECO:0000313" key="3">
    <source>
        <dbReference type="Proteomes" id="UP001146351"/>
    </source>
</evidence>
<reference evidence="2" key="2">
    <citation type="journal article" date="2023" name="IMA Fungus">
        <title>Comparative genomic study of the Penicillium genus elucidates a diverse pangenome and 15 lateral gene transfer events.</title>
        <authorList>
            <person name="Petersen C."/>
            <person name="Sorensen T."/>
            <person name="Nielsen M.R."/>
            <person name="Sondergaard T.E."/>
            <person name="Sorensen J.L."/>
            <person name="Fitzpatrick D.A."/>
            <person name="Frisvad J.C."/>
            <person name="Nielsen K.L."/>
        </authorList>
    </citation>
    <scope>NUCLEOTIDE SEQUENCE</scope>
    <source>
        <strain evidence="2">IBT 21917</strain>
    </source>
</reference>